<accession>A0A0R3PR95</accession>
<feature type="region of interest" description="Disordered" evidence="1">
    <location>
        <begin position="63"/>
        <end position="88"/>
    </location>
</feature>
<proteinExistence type="predicted"/>
<feature type="compositionally biased region" description="Basic and acidic residues" evidence="1">
    <location>
        <begin position="71"/>
        <end position="88"/>
    </location>
</feature>
<reference evidence="2 3" key="2">
    <citation type="submission" date="2018-11" db="EMBL/GenBank/DDBJ databases">
        <authorList>
            <consortium name="Pathogen Informatics"/>
        </authorList>
    </citation>
    <scope>NUCLEOTIDE SEQUENCE [LARGE SCALE GENOMIC DNA]</scope>
    <source>
        <strain evidence="2 3">Costa Rica</strain>
    </source>
</reference>
<organism evidence="4">
    <name type="scientific">Angiostrongylus costaricensis</name>
    <name type="common">Nematode worm</name>
    <dbReference type="NCBI Taxonomy" id="334426"/>
    <lineage>
        <taxon>Eukaryota</taxon>
        <taxon>Metazoa</taxon>
        <taxon>Ecdysozoa</taxon>
        <taxon>Nematoda</taxon>
        <taxon>Chromadorea</taxon>
        <taxon>Rhabditida</taxon>
        <taxon>Rhabditina</taxon>
        <taxon>Rhabditomorpha</taxon>
        <taxon>Strongyloidea</taxon>
        <taxon>Metastrongylidae</taxon>
        <taxon>Angiostrongylus</taxon>
    </lineage>
</organism>
<evidence type="ECO:0000313" key="4">
    <source>
        <dbReference type="WBParaSite" id="ACOC_0000798201-mRNA-1"/>
    </source>
</evidence>
<gene>
    <name evidence="2" type="ORF">ACOC_LOCUS7983</name>
</gene>
<evidence type="ECO:0000313" key="3">
    <source>
        <dbReference type="Proteomes" id="UP000267027"/>
    </source>
</evidence>
<dbReference type="AlphaFoldDB" id="A0A0R3PR95"/>
<evidence type="ECO:0000313" key="2">
    <source>
        <dbReference type="EMBL" id="VDM59568.1"/>
    </source>
</evidence>
<dbReference type="EMBL" id="UYYA01004100">
    <property type="protein sequence ID" value="VDM59568.1"/>
    <property type="molecule type" value="Genomic_DNA"/>
</dbReference>
<evidence type="ECO:0000256" key="1">
    <source>
        <dbReference type="SAM" id="MobiDB-lite"/>
    </source>
</evidence>
<name>A0A0R3PR95_ANGCS</name>
<protein>
    <submittedName>
        <fullName evidence="2 4">Uncharacterized protein</fullName>
    </submittedName>
</protein>
<dbReference type="WBParaSite" id="ACOC_0000798201-mRNA-1">
    <property type="protein sequence ID" value="ACOC_0000798201-mRNA-1"/>
    <property type="gene ID" value="ACOC_0000798201"/>
</dbReference>
<feature type="region of interest" description="Disordered" evidence="1">
    <location>
        <begin position="1"/>
        <end position="22"/>
    </location>
</feature>
<reference evidence="4" key="1">
    <citation type="submission" date="2017-02" db="UniProtKB">
        <authorList>
            <consortium name="WormBaseParasite"/>
        </authorList>
    </citation>
    <scope>IDENTIFICATION</scope>
</reference>
<dbReference type="Proteomes" id="UP000267027">
    <property type="component" value="Unassembled WGS sequence"/>
</dbReference>
<sequence length="88" mass="9998">MKPSGRTVMKADEPGVGDEGQGMTPKLFSYKIFASTLKSTICDEVEFADERMTYGSGMHSEQLKGLITRKSQFDDQKNRRQTERMSRD</sequence>
<keyword evidence="3" id="KW-1185">Reference proteome</keyword>